<dbReference type="AlphaFoldDB" id="A0A6F8Y3D2"/>
<gene>
    <name evidence="2" type="ORF">Pflav_069800</name>
</gene>
<reference evidence="2 3" key="2">
    <citation type="submission" date="2020-03" db="EMBL/GenBank/DDBJ databases">
        <authorList>
            <person name="Ichikawa N."/>
            <person name="Kimura A."/>
            <person name="Kitahashi Y."/>
            <person name="Uohara A."/>
        </authorList>
    </citation>
    <scope>NUCLEOTIDE SEQUENCE [LARGE SCALE GENOMIC DNA]</scope>
    <source>
        <strain evidence="2 3">NBRC 107702</strain>
    </source>
</reference>
<name>A0A6F8Y3D2_9ACTN</name>
<keyword evidence="3" id="KW-1185">Reference proteome</keyword>
<keyword evidence="2" id="KW-0378">Hydrolase</keyword>
<dbReference type="SUPFAM" id="SSF53474">
    <property type="entry name" value="alpha/beta-Hydrolases"/>
    <property type="match status" value="1"/>
</dbReference>
<dbReference type="InterPro" id="IPR000639">
    <property type="entry name" value="Epox_hydrolase-like"/>
</dbReference>
<proteinExistence type="predicted"/>
<dbReference type="InterPro" id="IPR000073">
    <property type="entry name" value="AB_hydrolase_1"/>
</dbReference>
<dbReference type="EMBL" id="AP022870">
    <property type="protein sequence ID" value="BCB80570.1"/>
    <property type="molecule type" value="Genomic_DNA"/>
</dbReference>
<dbReference type="PRINTS" id="PR00111">
    <property type="entry name" value="ABHYDROLASE"/>
</dbReference>
<dbReference type="PRINTS" id="PR00412">
    <property type="entry name" value="EPOXHYDRLASE"/>
</dbReference>
<evidence type="ECO:0000313" key="3">
    <source>
        <dbReference type="Proteomes" id="UP000502508"/>
    </source>
</evidence>
<sequence>MTTSYLDCGEGRIAYEVQGEGPLAVCVPGMGDLRSTFRFTIPALLGAGYRVAAMDLRGHGESDDGFSAYDDPALASDIRALVTHLGGPALLVGNSMGAAGSIIAAAEEPGLVAGLALMGPWVRDAKPNPLMRLVMRLALVKPWGPAAWRAFYKTLYPGSRPADLAAHLDRIGTSLRRGDHWRSFVRTTGTSHAPVEARLGDVRAPALIVMGEKDPDFPDPAAEARFAAERLRGELLVVPNSGHYPQADSPDVVNPAVVAFAAKVFA</sequence>
<evidence type="ECO:0000259" key="1">
    <source>
        <dbReference type="Pfam" id="PF12697"/>
    </source>
</evidence>
<dbReference type="Gene3D" id="3.40.50.1820">
    <property type="entry name" value="alpha/beta hydrolase"/>
    <property type="match status" value="1"/>
</dbReference>
<dbReference type="KEGG" id="pfla:Pflav_069800"/>
<reference evidence="2 3" key="1">
    <citation type="submission" date="2020-03" db="EMBL/GenBank/DDBJ databases">
        <title>Whole genome shotgun sequence of Phytohabitans flavus NBRC 107702.</title>
        <authorList>
            <person name="Komaki H."/>
            <person name="Tamura T."/>
        </authorList>
    </citation>
    <scope>NUCLEOTIDE SEQUENCE [LARGE SCALE GENOMIC DNA]</scope>
    <source>
        <strain evidence="2 3">NBRC 107702</strain>
    </source>
</reference>
<organism evidence="2 3">
    <name type="scientific">Phytohabitans flavus</name>
    <dbReference type="NCBI Taxonomy" id="1076124"/>
    <lineage>
        <taxon>Bacteria</taxon>
        <taxon>Bacillati</taxon>
        <taxon>Actinomycetota</taxon>
        <taxon>Actinomycetes</taxon>
        <taxon>Micromonosporales</taxon>
        <taxon>Micromonosporaceae</taxon>
    </lineage>
</organism>
<dbReference type="Proteomes" id="UP000502508">
    <property type="component" value="Chromosome"/>
</dbReference>
<dbReference type="GO" id="GO:0016787">
    <property type="term" value="F:hydrolase activity"/>
    <property type="evidence" value="ECO:0007669"/>
    <property type="project" value="UniProtKB-KW"/>
</dbReference>
<dbReference type="Pfam" id="PF12697">
    <property type="entry name" value="Abhydrolase_6"/>
    <property type="match status" value="1"/>
</dbReference>
<dbReference type="PANTHER" id="PTHR46438">
    <property type="entry name" value="ALPHA/BETA-HYDROLASES SUPERFAMILY PROTEIN"/>
    <property type="match status" value="1"/>
</dbReference>
<accession>A0A6F8Y3D2</accession>
<dbReference type="PANTHER" id="PTHR46438:SF11">
    <property type="entry name" value="LIPASE-RELATED"/>
    <property type="match status" value="1"/>
</dbReference>
<dbReference type="RefSeq" id="WP_173040684.1">
    <property type="nucleotide sequence ID" value="NZ_AP022870.1"/>
</dbReference>
<dbReference type="InterPro" id="IPR029058">
    <property type="entry name" value="AB_hydrolase_fold"/>
</dbReference>
<evidence type="ECO:0000313" key="2">
    <source>
        <dbReference type="EMBL" id="BCB80570.1"/>
    </source>
</evidence>
<feature type="domain" description="AB hydrolase-1" evidence="1">
    <location>
        <begin position="25"/>
        <end position="254"/>
    </location>
</feature>
<protein>
    <submittedName>
        <fullName evidence="2">Hydrolase</fullName>
    </submittedName>
</protein>